<accession>E5R413</accession>
<organism evidence="2">
    <name type="scientific">Leptosphaeria maculans (strain JN3 / isolate v23.1.3 / race Av1-4-5-6-7-8)</name>
    <name type="common">Blackleg fungus</name>
    <name type="synonym">Phoma lingam</name>
    <dbReference type="NCBI Taxonomy" id="985895"/>
    <lineage>
        <taxon>Eukaryota</taxon>
        <taxon>Fungi</taxon>
        <taxon>Dikarya</taxon>
        <taxon>Ascomycota</taxon>
        <taxon>Pezizomycotina</taxon>
        <taxon>Dothideomycetes</taxon>
        <taxon>Pleosporomycetidae</taxon>
        <taxon>Pleosporales</taxon>
        <taxon>Pleosporineae</taxon>
        <taxon>Leptosphaeriaceae</taxon>
        <taxon>Plenodomus</taxon>
        <taxon>Plenodomus lingam/Leptosphaeria maculans species complex</taxon>
    </lineage>
</organism>
<dbReference type="VEuPathDB" id="FungiDB:LEMA_P044960.1"/>
<sequence length="72" mass="8404">MISTRIEHSRINISSSESSFRHLCPSLEQFVQSQAAAQDWQVDHCMTMGQDHHARHCNGQLVHVQSLQRYKW</sequence>
<evidence type="ECO:0000313" key="2">
    <source>
        <dbReference type="Proteomes" id="UP000002668"/>
    </source>
</evidence>
<dbReference type="EMBL" id="FP929083">
    <property type="protein sequence ID" value="CBX91790.1"/>
    <property type="molecule type" value="Genomic_DNA"/>
</dbReference>
<keyword evidence="2" id="KW-1185">Reference proteome</keyword>
<dbReference type="HOGENOM" id="CLU_2722660_0_0_1"/>
<dbReference type="Proteomes" id="UP000002668">
    <property type="component" value="Genome"/>
</dbReference>
<name>E5R413_LEPMJ</name>
<dbReference type="InParanoid" id="E5R413"/>
<proteinExistence type="predicted"/>
<gene>
    <name evidence="1" type="ORF">LEMA_P044960.1</name>
</gene>
<dbReference type="AlphaFoldDB" id="E5R413"/>
<evidence type="ECO:0000313" key="1">
    <source>
        <dbReference type="EMBL" id="CBX91790.1"/>
    </source>
</evidence>
<reference evidence="2" key="1">
    <citation type="journal article" date="2011" name="Nat. Commun.">
        <title>Effector diversification within compartments of the Leptosphaeria maculans genome affected by Repeat-Induced Point mutations.</title>
        <authorList>
            <person name="Rouxel T."/>
            <person name="Grandaubert J."/>
            <person name="Hane J.K."/>
            <person name="Hoede C."/>
            <person name="van de Wouw A.P."/>
            <person name="Couloux A."/>
            <person name="Dominguez V."/>
            <person name="Anthouard V."/>
            <person name="Bally P."/>
            <person name="Bourras S."/>
            <person name="Cozijnsen A.J."/>
            <person name="Ciuffetti L.M."/>
            <person name="Degrave A."/>
            <person name="Dilmaghani A."/>
            <person name="Duret L."/>
            <person name="Fudal I."/>
            <person name="Goodwin S.B."/>
            <person name="Gout L."/>
            <person name="Glaser N."/>
            <person name="Linglin J."/>
            <person name="Kema G.H.J."/>
            <person name="Lapalu N."/>
            <person name="Lawrence C.B."/>
            <person name="May K."/>
            <person name="Meyer M."/>
            <person name="Ollivier B."/>
            <person name="Poulain J."/>
            <person name="Schoch C.L."/>
            <person name="Simon A."/>
            <person name="Spatafora J.W."/>
            <person name="Stachowiak A."/>
            <person name="Turgeon B.G."/>
            <person name="Tyler B.M."/>
            <person name="Vincent D."/>
            <person name="Weissenbach J."/>
            <person name="Amselem J."/>
            <person name="Quesneville H."/>
            <person name="Oliver R.P."/>
            <person name="Wincker P."/>
            <person name="Balesdent M.-H."/>
            <person name="Howlett B.J."/>
        </authorList>
    </citation>
    <scope>NUCLEOTIDE SEQUENCE [LARGE SCALE GENOMIC DNA]</scope>
    <source>
        <strain evidence="2">JN3 / isolate v23.1.3 / race Av1-4-5-6-7-8</strain>
    </source>
</reference>
<protein>
    <submittedName>
        <fullName evidence="1">Predicted protein</fullName>
    </submittedName>
</protein>